<reference evidence="1" key="1">
    <citation type="submission" date="2018-02" db="EMBL/GenBank/DDBJ databases">
        <title>Rhizophora mucronata_Transcriptome.</title>
        <authorList>
            <person name="Meera S.P."/>
            <person name="Sreeshan A."/>
            <person name="Augustine A."/>
        </authorList>
    </citation>
    <scope>NUCLEOTIDE SEQUENCE</scope>
    <source>
        <tissue evidence="1">Leaf</tissue>
    </source>
</reference>
<evidence type="ECO:0000313" key="1">
    <source>
        <dbReference type="EMBL" id="MBW85997.1"/>
    </source>
</evidence>
<sequence length="28" mass="3319">MTLKWQEIERCLAEGIISRCLYHVVGRN</sequence>
<organism evidence="1">
    <name type="scientific">Rhizophora mucronata</name>
    <name type="common">Asiatic mangrove</name>
    <dbReference type="NCBI Taxonomy" id="61149"/>
    <lineage>
        <taxon>Eukaryota</taxon>
        <taxon>Viridiplantae</taxon>
        <taxon>Streptophyta</taxon>
        <taxon>Embryophyta</taxon>
        <taxon>Tracheophyta</taxon>
        <taxon>Spermatophyta</taxon>
        <taxon>Magnoliopsida</taxon>
        <taxon>eudicotyledons</taxon>
        <taxon>Gunneridae</taxon>
        <taxon>Pentapetalae</taxon>
        <taxon>rosids</taxon>
        <taxon>fabids</taxon>
        <taxon>Malpighiales</taxon>
        <taxon>Rhizophoraceae</taxon>
        <taxon>Rhizophora</taxon>
    </lineage>
</organism>
<proteinExistence type="predicted"/>
<dbReference type="EMBL" id="GGEC01005514">
    <property type="protein sequence ID" value="MBW85997.1"/>
    <property type="molecule type" value="Transcribed_RNA"/>
</dbReference>
<name>A0A2P2IXR0_RHIMU</name>
<accession>A0A2P2IXR0</accession>
<dbReference type="AlphaFoldDB" id="A0A2P2IXR0"/>
<protein>
    <submittedName>
        <fullName evidence="1">Uncharacterized protein</fullName>
    </submittedName>
</protein>